<protein>
    <submittedName>
        <fullName evidence="2">Uncharacterized protein</fullName>
    </submittedName>
</protein>
<accession>A0A9P4PSC6</accession>
<dbReference type="Proteomes" id="UP000799764">
    <property type="component" value="Unassembled WGS sequence"/>
</dbReference>
<feature type="compositionally biased region" description="Polar residues" evidence="1">
    <location>
        <begin position="165"/>
        <end position="181"/>
    </location>
</feature>
<reference evidence="2" key="1">
    <citation type="journal article" date="2020" name="Stud. Mycol.">
        <title>101 Dothideomycetes genomes: a test case for predicting lifestyles and emergence of pathogens.</title>
        <authorList>
            <person name="Haridas S."/>
            <person name="Albert R."/>
            <person name="Binder M."/>
            <person name="Bloem J."/>
            <person name="Labutti K."/>
            <person name="Salamov A."/>
            <person name="Andreopoulos B."/>
            <person name="Baker S."/>
            <person name="Barry K."/>
            <person name="Bills G."/>
            <person name="Bluhm B."/>
            <person name="Cannon C."/>
            <person name="Castanera R."/>
            <person name="Culley D."/>
            <person name="Daum C."/>
            <person name="Ezra D."/>
            <person name="Gonzalez J."/>
            <person name="Henrissat B."/>
            <person name="Kuo A."/>
            <person name="Liang C."/>
            <person name="Lipzen A."/>
            <person name="Lutzoni F."/>
            <person name="Magnuson J."/>
            <person name="Mondo S."/>
            <person name="Nolan M."/>
            <person name="Ohm R."/>
            <person name="Pangilinan J."/>
            <person name="Park H.-J."/>
            <person name="Ramirez L."/>
            <person name="Alfaro M."/>
            <person name="Sun H."/>
            <person name="Tritt A."/>
            <person name="Yoshinaga Y."/>
            <person name="Zwiers L.-H."/>
            <person name="Turgeon B."/>
            <person name="Goodwin S."/>
            <person name="Spatafora J."/>
            <person name="Crous P."/>
            <person name="Grigoriev I."/>
        </authorList>
    </citation>
    <scope>NUCLEOTIDE SEQUENCE</scope>
    <source>
        <strain evidence="2">CBS 690.94</strain>
    </source>
</reference>
<keyword evidence="3" id="KW-1185">Reference proteome</keyword>
<dbReference type="AlphaFoldDB" id="A0A9P4PSC6"/>
<comment type="caution">
    <text evidence="2">The sequence shown here is derived from an EMBL/GenBank/DDBJ whole genome shotgun (WGS) entry which is preliminary data.</text>
</comment>
<evidence type="ECO:0000256" key="1">
    <source>
        <dbReference type="SAM" id="MobiDB-lite"/>
    </source>
</evidence>
<evidence type="ECO:0000313" key="2">
    <source>
        <dbReference type="EMBL" id="KAF2450444.1"/>
    </source>
</evidence>
<dbReference type="EMBL" id="MU001493">
    <property type="protein sequence ID" value="KAF2450444.1"/>
    <property type="molecule type" value="Genomic_DNA"/>
</dbReference>
<organism evidence="2 3">
    <name type="scientific">Karstenula rhodostoma CBS 690.94</name>
    <dbReference type="NCBI Taxonomy" id="1392251"/>
    <lineage>
        <taxon>Eukaryota</taxon>
        <taxon>Fungi</taxon>
        <taxon>Dikarya</taxon>
        <taxon>Ascomycota</taxon>
        <taxon>Pezizomycotina</taxon>
        <taxon>Dothideomycetes</taxon>
        <taxon>Pleosporomycetidae</taxon>
        <taxon>Pleosporales</taxon>
        <taxon>Massarineae</taxon>
        <taxon>Didymosphaeriaceae</taxon>
        <taxon>Karstenula</taxon>
    </lineage>
</organism>
<proteinExistence type="predicted"/>
<evidence type="ECO:0000313" key="3">
    <source>
        <dbReference type="Proteomes" id="UP000799764"/>
    </source>
</evidence>
<feature type="region of interest" description="Disordered" evidence="1">
    <location>
        <begin position="160"/>
        <end position="195"/>
    </location>
</feature>
<name>A0A9P4PSC6_9PLEO</name>
<gene>
    <name evidence="2" type="ORF">P171DRAFT_439092</name>
</gene>
<sequence>MSHHFLFYTSPDSYSMSPPHPDVPAPNPRPLQNVYFDTSVPNLQSHHQRTSVCNGIMWLPLGSLVAAFASGNIKHPSTPDLVPFVHIFKYWHQWPNQHCSMTLGWTDKHGNNPVTFGNAHVHRNGLEMVYLGTREQGGTMVRPYGRAEYDWYPPPGLATAAQHAAPTTSTSVNSTLQGSDWDSSDEEAYREEKAR</sequence>